<dbReference type="InterPro" id="IPR031100">
    <property type="entry name" value="LOG_fam"/>
</dbReference>
<reference evidence="1 2" key="1">
    <citation type="journal article" date="2019" name="Int. J. Syst. Evol. Microbiol.">
        <title>The Global Catalogue of Microorganisms (GCM) 10K type strain sequencing project: providing services to taxonomists for standard genome sequencing and annotation.</title>
        <authorList>
            <consortium name="The Broad Institute Genomics Platform"/>
            <consortium name="The Broad Institute Genome Sequencing Center for Infectious Disease"/>
            <person name="Wu L."/>
            <person name="Ma J."/>
        </authorList>
    </citation>
    <scope>NUCLEOTIDE SEQUENCE [LARGE SCALE GENOMIC DNA]</scope>
    <source>
        <strain evidence="1 2">JCM 8736</strain>
    </source>
</reference>
<dbReference type="SUPFAM" id="SSF102405">
    <property type="entry name" value="MCP/YpsA-like"/>
    <property type="match status" value="1"/>
</dbReference>
<name>A0ABN3Y039_9ENTE</name>
<protein>
    <submittedName>
        <fullName evidence="1">Uncharacterized protein</fullName>
    </submittedName>
</protein>
<dbReference type="Pfam" id="PF03641">
    <property type="entry name" value="Lysine_decarbox"/>
    <property type="match status" value="1"/>
</dbReference>
<evidence type="ECO:0000313" key="1">
    <source>
        <dbReference type="EMBL" id="GAA3011136.1"/>
    </source>
</evidence>
<gene>
    <name evidence="1" type="ORF">GCM10019998_04180</name>
</gene>
<proteinExistence type="predicted"/>
<comment type="caution">
    <text evidence="1">The sequence shown here is derived from an EMBL/GenBank/DDBJ whole genome shotgun (WGS) entry which is preliminary data.</text>
</comment>
<accession>A0ABN3Y039</accession>
<evidence type="ECO:0000313" key="2">
    <source>
        <dbReference type="Proteomes" id="UP001501577"/>
    </source>
</evidence>
<dbReference type="EMBL" id="BAAAXQ010000010">
    <property type="protein sequence ID" value="GAA3011136.1"/>
    <property type="molecule type" value="Genomic_DNA"/>
</dbReference>
<sequence>MAMLVLHFQVGRVLTEVISWSRIGKNQNPCIVYNENNYYEALKNMYDTMVNYGFLTYTERANILFSNDLSQIESFIQNYKSPEIRSYQ</sequence>
<organism evidence="1 2">
    <name type="scientific">Tetragenococcus solitarius</name>
    <dbReference type="NCBI Taxonomy" id="71453"/>
    <lineage>
        <taxon>Bacteria</taxon>
        <taxon>Bacillati</taxon>
        <taxon>Bacillota</taxon>
        <taxon>Bacilli</taxon>
        <taxon>Lactobacillales</taxon>
        <taxon>Enterococcaceae</taxon>
        <taxon>Tetragenococcus</taxon>
    </lineage>
</organism>
<dbReference type="Proteomes" id="UP001501577">
    <property type="component" value="Unassembled WGS sequence"/>
</dbReference>
<dbReference type="Gene3D" id="3.40.50.450">
    <property type="match status" value="1"/>
</dbReference>
<keyword evidence="2" id="KW-1185">Reference proteome</keyword>